<dbReference type="PANTHER" id="PTHR46615:SF1">
    <property type="entry name" value="ARYLSULFATASE K"/>
    <property type="match status" value="1"/>
</dbReference>
<evidence type="ECO:0000313" key="5">
    <source>
        <dbReference type="Proteomes" id="UP000651156"/>
    </source>
</evidence>
<dbReference type="Pfam" id="PF00884">
    <property type="entry name" value="Sulfatase"/>
    <property type="match status" value="1"/>
</dbReference>
<keyword evidence="5" id="KW-1185">Reference proteome</keyword>
<comment type="similarity">
    <text evidence="1">Belongs to the sulfatase family.</text>
</comment>
<dbReference type="RefSeq" id="WP_193934872.1">
    <property type="nucleotide sequence ID" value="NZ_CAWPMZ010000148.1"/>
</dbReference>
<dbReference type="SUPFAM" id="SSF53649">
    <property type="entry name" value="Alkaline phosphatase-like"/>
    <property type="match status" value="1"/>
</dbReference>
<dbReference type="Proteomes" id="UP000651156">
    <property type="component" value="Unassembled WGS sequence"/>
</dbReference>
<dbReference type="Gene3D" id="3.40.720.10">
    <property type="entry name" value="Alkaline Phosphatase, subunit A"/>
    <property type="match status" value="1"/>
</dbReference>
<accession>A0ABR9UYT5</accession>
<organism evidence="4 5">
    <name type="scientific">Gloeocapsopsis crepidinum LEGE 06123</name>
    <dbReference type="NCBI Taxonomy" id="588587"/>
    <lineage>
        <taxon>Bacteria</taxon>
        <taxon>Bacillati</taxon>
        <taxon>Cyanobacteriota</taxon>
        <taxon>Cyanophyceae</taxon>
        <taxon>Oscillatoriophycideae</taxon>
        <taxon>Chroococcales</taxon>
        <taxon>Chroococcaceae</taxon>
        <taxon>Gloeocapsopsis</taxon>
    </lineage>
</organism>
<dbReference type="InterPro" id="IPR017850">
    <property type="entry name" value="Alkaline_phosphatase_core_sf"/>
</dbReference>
<dbReference type="PROSITE" id="PS00523">
    <property type="entry name" value="SULFATASE_1"/>
    <property type="match status" value="1"/>
</dbReference>
<reference evidence="4 5" key="1">
    <citation type="submission" date="2020-10" db="EMBL/GenBank/DDBJ databases">
        <authorList>
            <person name="Castelo-Branco R."/>
            <person name="Eusebio N."/>
            <person name="Adriana R."/>
            <person name="Vieira A."/>
            <person name="Brugerolle De Fraissinette N."/>
            <person name="Rezende De Castro R."/>
            <person name="Schneider M.P."/>
            <person name="Vasconcelos V."/>
            <person name="Leao P.N."/>
        </authorList>
    </citation>
    <scope>NUCLEOTIDE SEQUENCE [LARGE SCALE GENOMIC DNA]</scope>
    <source>
        <strain evidence="4 5">LEGE 06123</strain>
    </source>
</reference>
<gene>
    <name evidence="4" type="ORF">IQ230_24755</name>
</gene>
<evidence type="ECO:0000259" key="3">
    <source>
        <dbReference type="Pfam" id="PF00884"/>
    </source>
</evidence>
<comment type="caution">
    <text evidence="4">The sequence shown here is derived from an EMBL/GenBank/DDBJ whole genome shotgun (WGS) entry which is preliminary data.</text>
</comment>
<evidence type="ECO:0000256" key="1">
    <source>
        <dbReference type="ARBA" id="ARBA00008779"/>
    </source>
</evidence>
<keyword evidence="2" id="KW-0378">Hydrolase</keyword>
<dbReference type="EMBL" id="JADEWN010000098">
    <property type="protein sequence ID" value="MBE9193489.1"/>
    <property type="molecule type" value="Genomic_DNA"/>
</dbReference>
<evidence type="ECO:0000256" key="2">
    <source>
        <dbReference type="ARBA" id="ARBA00022801"/>
    </source>
</evidence>
<evidence type="ECO:0000313" key="4">
    <source>
        <dbReference type="EMBL" id="MBE9193489.1"/>
    </source>
</evidence>
<dbReference type="PANTHER" id="PTHR46615">
    <property type="entry name" value="ARYLSULFATASE K"/>
    <property type="match status" value="1"/>
</dbReference>
<feature type="domain" description="Sulfatase N-terminal" evidence="3">
    <location>
        <begin position="13"/>
        <end position="356"/>
    </location>
</feature>
<sequence length="555" mass="62743">MTTNTNNCATNRPNILILCMDQWDATMAVPDVVQFPAMKRLEAQGTRFERNYCTVPICTPSRSTMWTGVHAKHTGLWDNTNFAWIGELTSEIPTIGHMLRQQGYYTAFKGKWHLSEVEQSEDTLERYGFADYQQWGDMFGAPLQGAQLDGTVAFETVDWLETKAPSLDQPWLLISSMVNPHDVMFFQSDPIEQPEPNGAMNGLQTTKQRLGWFEQQWDVTLPPNFADDYALQPPGVRNYKQVIDQNYGRVPDNREDLWLERRNYLINCMRLVDSEFGKILDVLDRRNLWDNTVVLLISDHGEMNGAHRMAQKGAIAFDEAAISYLTAVVPGGAQGKRTVAVSTFLDLAPTLLEFAGLGADGIKERYPHLKGRSMRSVMFDASEDGPRGSVRAPGDGGLFCWDGLNMLDPEWTATGALKELTNMGSGPRAPKDELMESMKEAGQQFGAPDWSKRNFFRTVVDGQYKLVRWFSPQEFGNPATLDELYATSDVGLYDLVNDPGELDNIGNQNHPNYDPQLVDRMLTKLNALVEREIGDDRCPFDLDMFGTREVKYRKR</sequence>
<dbReference type="InterPro" id="IPR051849">
    <property type="entry name" value="GAG-degrading_sulfatase"/>
</dbReference>
<protein>
    <submittedName>
        <fullName evidence="4">Sulfatase-like hydrolase/transferase</fullName>
    </submittedName>
</protein>
<name>A0ABR9UYT5_9CHRO</name>
<dbReference type="InterPro" id="IPR000917">
    <property type="entry name" value="Sulfatase_N"/>
</dbReference>
<proteinExistence type="inferred from homology"/>
<dbReference type="InterPro" id="IPR024607">
    <property type="entry name" value="Sulfatase_CS"/>
</dbReference>